<dbReference type="PANTHER" id="PTHR47690">
    <property type="entry name" value="GLUCOKINASE"/>
    <property type="match status" value="1"/>
</dbReference>
<dbReference type="Pfam" id="PF02685">
    <property type="entry name" value="Glucokinase"/>
    <property type="match status" value="1"/>
</dbReference>
<dbReference type="GO" id="GO:0004340">
    <property type="term" value="F:glucokinase activity"/>
    <property type="evidence" value="ECO:0007669"/>
    <property type="project" value="InterPro"/>
</dbReference>
<evidence type="ECO:0000256" key="1">
    <source>
        <dbReference type="ARBA" id="ARBA00022679"/>
    </source>
</evidence>
<dbReference type="PANTHER" id="PTHR47690:SF1">
    <property type="entry name" value="GLUCOKINASE"/>
    <property type="match status" value="1"/>
</dbReference>
<evidence type="ECO:0000256" key="2">
    <source>
        <dbReference type="ARBA" id="ARBA00022777"/>
    </source>
</evidence>
<reference evidence="4 5" key="1">
    <citation type="journal article" date="2015" name="Antonie Van Leeuwenhoek">
        <title>Thioclava indica sp. nov., isolated from surface seawater of the Indian Ocean.</title>
        <authorList>
            <person name="Liu Y."/>
            <person name="Lai Q."/>
            <person name="Du J."/>
            <person name="Xu H."/>
            <person name="Jiang L."/>
            <person name="Shao Z."/>
        </authorList>
    </citation>
    <scope>NUCLEOTIDE SEQUENCE [LARGE SCALE GENOMIC DNA]</scope>
    <source>
        <strain evidence="4 5">DT23-4</strain>
    </source>
</reference>
<dbReference type="GO" id="GO:0005524">
    <property type="term" value="F:ATP binding"/>
    <property type="evidence" value="ECO:0007669"/>
    <property type="project" value="InterPro"/>
</dbReference>
<dbReference type="GO" id="GO:0005536">
    <property type="term" value="F:D-glucose binding"/>
    <property type="evidence" value="ECO:0007669"/>
    <property type="project" value="InterPro"/>
</dbReference>
<dbReference type="Proteomes" id="UP000027471">
    <property type="component" value="Unassembled WGS sequence"/>
</dbReference>
<dbReference type="InterPro" id="IPR050201">
    <property type="entry name" value="Bacterial_glucokinase"/>
</dbReference>
<evidence type="ECO:0000256" key="3">
    <source>
        <dbReference type="RuleBase" id="RU004046"/>
    </source>
</evidence>
<comment type="similarity">
    <text evidence="3">Belongs to the bacterial glucokinase family.</text>
</comment>
<dbReference type="InterPro" id="IPR003836">
    <property type="entry name" value="Glucokinase"/>
</dbReference>
<dbReference type="eggNOG" id="COG0837">
    <property type="taxonomic scope" value="Bacteria"/>
</dbReference>
<dbReference type="AlphaFoldDB" id="A0A074JUZ1"/>
<keyword evidence="1" id="KW-0808">Transferase</keyword>
<dbReference type="STRING" id="1353528.DT23_13255"/>
<accession>A0A074JUZ1</accession>
<dbReference type="GO" id="GO:0005829">
    <property type="term" value="C:cytosol"/>
    <property type="evidence" value="ECO:0007669"/>
    <property type="project" value="TreeGrafter"/>
</dbReference>
<evidence type="ECO:0008006" key="6">
    <source>
        <dbReference type="Google" id="ProtNLM"/>
    </source>
</evidence>
<name>A0A074JUZ1_9RHOB</name>
<dbReference type="InterPro" id="IPR043129">
    <property type="entry name" value="ATPase_NBD"/>
</dbReference>
<dbReference type="Gene3D" id="3.30.420.40">
    <property type="match status" value="1"/>
</dbReference>
<keyword evidence="2" id="KW-0418">Kinase</keyword>
<dbReference type="EMBL" id="AUNB01000019">
    <property type="protein sequence ID" value="KEO60299.1"/>
    <property type="molecule type" value="Genomic_DNA"/>
</dbReference>
<dbReference type="SUPFAM" id="SSF53067">
    <property type="entry name" value="Actin-like ATPase domain"/>
    <property type="match status" value="1"/>
</dbReference>
<comment type="caution">
    <text evidence="4">The sequence shown here is derived from an EMBL/GenBank/DDBJ whole genome shotgun (WGS) entry which is preliminary data.</text>
</comment>
<proteinExistence type="inferred from homology"/>
<keyword evidence="5" id="KW-1185">Reference proteome</keyword>
<evidence type="ECO:0000313" key="5">
    <source>
        <dbReference type="Proteomes" id="UP000027471"/>
    </source>
</evidence>
<organism evidence="4 5">
    <name type="scientific">Thioclava indica</name>
    <dbReference type="NCBI Taxonomy" id="1353528"/>
    <lineage>
        <taxon>Bacteria</taxon>
        <taxon>Pseudomonadati</taxon>
        <taxon>Pseudomonadota</taxon>
        <taxon>Alphaproteobacteria</taxon>
        <taxon>Rhodobacterales</taxon>
        <taxon>Paracoccaceae</taxon>
        <taxon>Thioclava</taxon>
    </lineage>
</organism>
<dbReference type="Gene3D" id="3.40.367.20">
    <property type="match status" value="1"/>
</dbReference>
<sequence length="332" mass="35384">MERRAGELMMTKADHLTLLADIGGTNTRVALAQGTDMLPETIKRYANAGRDALEDILSDYMTAQNVQDLAGACVAAAGPVRDDVATMTNLSWVIKAENIARVTKAEQVFVLNDLQAQGHALGYLAPDAVREIVPGQPARADAARLVVGVGTGFNAAPVHEGPGGRVVPPSEAGHITLPCQSDEDFELKRYLEAKHEFASVEHVVSGRGIERVYAYMQGQDEATVSGADILAAISRGDVTARAAGEMFVQAMGRVVGDLALTHLPFGGIYLVGGAARGVVPWLEEFGFSAAMHDKGRFSDFLQAFPVFVIEDDYAALHGCAAFCQSRIDAQEL</sequence>
<evidence type="ECO:0000313" key="4">
    <source>
        <dbReference type="EMBL" id="KEO60299.1"/>
    </source>
</evidence>
<protein>
    <recommendedName>
        <fullName evidence="6">Glucokinase</fullName>
    </recommendedName>
</protein>
<dbReference type="GO" id="GO:0006096">
    <property type="term" value="P:glycolytic process"/>
    <property type="evidence" value="ECO:0007669"/>
    <property type="project" value="InterPro"/>
</dbReference>
<gene>
    <name evidence="4" type="ORF">DT23_13255</name>
</gene>
<dbReference type="CDD" id="cd24008">
    <property type="entry name" value="ASKHA_NBD_GLK"/>
    <property type="match status" value="1"/>
</dbReference>